<evidence type="ECO:0000313" key="19">
    <source>
        <dbReference type="EMBL" id="AKO63322.1"/>
    </source>
</evidence>
<dbReference type="SUPFAM" id="SSF55060">
    <property type="entry name" value="GHMP Kinase, C-terminal domain"/>
    <property type="match status" value="1"/>
</dbReference>
<keyword evidence="10 15" id="KW-0443">Lipid metabolism</keyword>
<evidence type="ECO:0000256" key="9">
    <source>
        <dbReference type="ARBA" id="ARBA00023011"/>
    </source>
</evidence>
<dbReference type="GO" id="GO:0005829">
    <property type="term" value="C:cytosol"/>
    <property type="evidence" value="ECO:0007669"/>
    <property type="project" value="InterPro"/>
</dbReference>
<dbReference type="PANTHER" id="PTHR10977:SF3">
    <property type="entry name" value="DIPHOSPHOMEVALONATE DECARBOXYLASE"/>
    <property type="match status" value="1"/>
</dbReference>
<dbReference type="InterPro" id="IPR041431">
    <property type="entry name" value="Mvd1_C"/>
</dbReference>
<comment type="catalytic activity">
    <reaction evidence="14 15 16">
        <text>(R)-5-diphosphomevalonate + ATP = isopentenyl diphosphate + ADP + phosphate + CO2</text>
        <dbReference type="Rhea" id="RHEA:23732"/>
        <dbReference type="ChEBI" id="CHEBI:16526"/>
        <dbReference type="ChEBI" id="CHEBI:30616"/>
        <dbReference type="ChEBI" id="CHEBI:43474"/>
        <dbReference type="ChEBI" id="CHEBI:57557"/>
        <dbReference type="ChEBI" id="CHEBI:128769"/>
        <dbReference type="ChEBI" id="CHEBI:456216"/>
        <dbReference type="EC" id="4.1.1.33"/>
    </reaction>
</comment>
<dbReference type="FunFam" id="3.30.70.890:FF:000005">
    <property type="entry name" value="Diphosphomevalonate decarboxylase"/>
    <property type="match status" value="1"/>
</dbReference>
<dbReference type="PANTHER" id="PTHR10977">
    <property type="entry name" value="DIPHOSPHOMEVALONATE DECARBOXYLASE"/>
    <property type="match status" value="1"/>
</dbReference>
<evidence type="ECO:0000256" key="13">
    <source>
        <dbReference type="ARBA" id="ARBA00023239"/>
    </source>
</evidence>
<evidence type="ECO:0000256" key="11">
    <source>
        <dbReference type="ARBA" id="ARBA00023166"/>
    </source>
</evidence>
<evidence type="ECO:0000256" key="1">
    <source>
        <dbReference type="ARBA" id="ARBA00003812"/>
    </source>
</evidence>
<evidence type="ECO:0000256" key="2">
    <source>
        <dbReference type="ARBA" id="ARBA00008831"/>
    </source>
</evidence>
<keyword evidence="16" id="KW-0153">Cholesterol metabolism</keyword>
<keyword evidence="7 15" id="KW-0067">ATP-binding</keyword>
<dbReference type="GO" id="GO:0004163">
    <property type="term" value="F:diphosphomevalonate decarboxylase activity"/>
    <property type="evidence" value="ECO:0007669"/>
    <property type="project" value="UniProtKB-UniRule"/>
</dbReference>
<dbReference type="GO" id="GO:0006695">
    <property type="term" value="P:cholesterol biosynthetic process"/>
    <property type="evidence" value="ECO:0007669"/>
    <property type="project" value="UniProtKB-UniPathway"/>
</dbReference>
<dbReference type="InterPro" id="IPR053859">
    <property type="entry name" value="MVD-like_N"/>
</dbReference>
<dbReference type="GO" id="GO:0005524">
    <property type="term" value="F:ATP binding"/>
    <property type="evidence" value="ECO:0007669"/>
    <property type="project" value="UniProtKB-UniRule"/>
</dbReference>
<evidence type="ECO:0000256" key="5">
    <source>
        <dbReference type="ARBA" id="ARBA00022516"/>
    </source>
</evidence>
<evidence type="ECO:0000256" key="14">
    <source>
        <dbReference type="ARBA" id="ARBA00048154"/>
    </source>
</evidence>
<dbReference type="Gene3D" id="3.30.70.890">
    <property type="entry name" value="GHMP kinase, C-terminal domain"/>
    <property type="match status" value="1"/>
</dbReference>
<sequence length="389" mass="43000">MMVTSVAPVNIAVIKYWGKRDEDLILPINDSLSGTLSVDAMCTKTTILASSTLKENIFLLNGKKQSFENPRLLNCLQEIRSRANPGLPQLNWNLSICSENNFPTAAGLASSAAGYACLVHALAALFQIEGDISAIARRGSGSACRSIFGGWVQWCMGSSPTGEDSIARPIAPASHWPEMRVLILVVDDQKKKYSSTTGMQRSVETSKLLEYRATEIVPKKIEAMKEAILMKDFESFARITMEDSNQFHAVCLDTFPPCVYMNDTSHAIVNMVHTYNKFKNSSKVSYAFDAGPNACLYLLDSVVDEIFSVINYVFPPVTSHQADYITGIPITREPISEELKSVFEHNVLDKYGALRYLIHTTIGDGPKTLNSPDDHLLNLNGLPKRSYDD</sequence>
<name>A0A0H4J596_LEPDE</name>
<dbReference type="GO" id="GO:0019287">
    <property type="term" value="P:isopentenyl diphosphate biosynthetic process, mevalonate pathway"/>
    <property type="evidence" value="ECO:0007669"/>
    <property type="project" value="UniProtKB-UniRule"/>
</dbReference>
<evidence type="ECO:0000256" key="12">
    <source>
        <dbReference type="ARBA" id="ARBA00023221"/>
    </source>
</evidence>
<keyword evidence="13 15" id="KW-0456">Lyase</keyword>
<accession>A0A0H4J596</accession>
<dbReference type="EMBL" id="KP689340">
    <property type="protein sequence ID" value="AKO63322.1"/>
    <property type="molecule type" value="mRNA"/>
</dbReference>
<evidence type="ECO:0000256" key="16">
    <source>
        <dbReference type="RuleBase" id="RU363086"/>
    </source>
</evidence>
<evidence type="ECO:0000256" key="6">
    <source>
        <dbReference type="ARBA" id="ARBA00022741"/>
    </source>
</evidence>
<keyword evidence="8 16" id="KW-0752">Steroid biosynthesis</keyword>
<dbReference type="Pfam" id="PF18376">
    <property type="entry name" value="MDD_C"/>
    <property type="match status" value="1"/>
</dbReference>
<comment type="function">
    <text evidence="1 16">Catalyzes the ATP dependent decarboxylation of (R)-5-diphosphomevalonate to form isopentenyl diphosphate (IPP). Functions in the mevalonate (MVA) pathway leading to isopentenyl diphosphate (IPP), a key precursor for the biosynthesis of isoprenoids and sterol synthesis.</text>
</comment>
<dbReference type="UniPathway" id="UPA00063"/>
<dbReference type="SUPFAM" id="SSF54211">
    <property type="entry name" value="Ribosomal protein S5 domain 2-like"/>
    <property type="match status" value="1"/>
</dbReference>
<evidence type="ECO:0000259" key="17">
    <source>
        <dbReference type="Pfam" id="PF18376"/>
    </source>
</evidence>
<evidence type="ECO:0000256" key="4">
    <source>
        <dbReference type="ARBA" id="ARBA00019335"/>
    </source>
</evidence>
<feature type="domain" description="Diphosphomevalonate decarboxylase-like N-terminal" evidence="18">
    <location>
        <begin position="7"/>
        <end position="167"/>
    </location>
</feature>
<evidence type="ECO:0000256" key="8">
    <source>
        <dbReference type="ARBA" id="ARBA00022955"/>
    </source>
</evidence>
<keyword evidence="11 16" id="KW-1207">Sterol metabolism</keyword>
<dbReference type="FunFam" id="3.30.230.10:FF:000080">
    <property type="entry name" value="Diphosphomevalonate decarboxylase"/>
    <property type="match status" value="1"/>
</dbReference>
<reference evidence="19" key="1">
    <citation type="submission" date="2015-01" db="EMBL/GenBank/DDBJ databases">
        <authorList>
            <person name="Xiang T."/>
            <person name="Song Y."/>
            <person name="Huang L."/>
            <person name="Wang B."/>
            <person name="Wu P."/>
        </authorList>
    </citation>
    <scope>NUCLEOTIDE SEQUENCE</scope>
</reference>
<reference evidence="19" key="2">
    <citation type="journal article" date="2016" name="Gene">
        <title>Identification of ten mevalonate enzyme-encoding genes and their expression in response to juvenile hormone levels in Leptinotarsa decemlineata (Say).</title>
        <authorList>
            <person name="Li Q."/>
            <person name="Meng Q.W."/>
            <person name="Lu F.G."/>
            <person name="Guo W.C."/>
            <person name="Li G.Q."/>
        </authorList>
    </citation>
    <scope>NUCLEOTIDE SEQUENCE</scope>
</reference>
<evidence type="ECO:0000256" key="10">
    <source>
        <dbReference type="ARBA" id="ARBA00023098"/>
    </source>
</evidence>
<protein>
    <recommendedName>
        <fullName evidence="4 15">Diphosphomevalonate decarboxylase</fullName>
        <ecNumber evidence="3 15">4.1.1.33</ecNumber>
    </recommendedName>
</protein>
<dbReference type="InterPro" id="IPR020568">
    <property type="entry name" value="Ribosomal_Su5_D2-typ_SF"/>
</dbReference>
<dbReference type="AlphaFoldDB" id="A0A0H4J596"/>
<dbReference type="Pfam" id="PF22700">
    <property type="entry name" value="MVD-like_N"/>
    <property type="match status" value="1"/>
</dbReference>
<proteinExistence type="evidence at transcript level"/>
<keyword evidence="6 15" id="KW-0547">Nucleotide-binding</keyword>
<keyword evidence="9 16" id="KW-0756">Sterol biosynthesis</keyword>
<dbReference type="OrthoDB" id="10253702at2759"/>
<dbReference type="InterPro" id="IPR036554">
    <property type="entry name" value="GHMP_kinase_C_sf"/>
</dbReference>
<feature type="domain" description="Mvd1 C-terminal" evidence="17">
    <location>
        <begin position="181"/>
        <end position="368"/>
    </location>
</feature>
<organism evidence="19">
    <name type="scientific">Leptinotarsa decemlineata</name>
    <name type="common">Colorado potato beetle</name>
    <name type="synonym">Doryphora decemlineata</name>
    <dbReference type="NCBI Taxonomy" id="7539"/>
    <lineage>
        <taxon>Eukaryota</taxon>
        <taxon>Metazoa</taxon>
        <taxon>Ecdysozoa</taxon>
        <taxon>Arthropoda</taxon>
        <taxon>Hexapoda</taxon>
        <taxon>Insecta</taxon>
        <taxon>Pterygota</taxon>
        <taxon>Neoptera</taxon>
        <taxon>Endopterygota</taxon>
        <taxon>Coleoptera</taxon>
        <taxon>Polyphaga</taxon>
        <taxon>Cucujiformia</taxon>
        <taxon>Chrysomeloidea</taxon>
        <taxon>Chrysomelidae</taxon>
        <taxon>Chrysomelinae</taxon>
        <taxon>Doryphorini</taxon>
        <taxon>Leptinotarsa</taxon>
    </lineage>
</organism>
<comment type="pathway">
    <text evidence="16">Steroid biosynthesis; cholesterol biosynthesis.</text>
</comment>
<dbReference type="InterPro" id="IPR005935">
    <property type="entry name" value="Mev_decarb"/>
</dbReference>
<dbReference type="InterPro" id="IPR014721">
    <property type="entry name" value="Ribsml_uS5_D2-typ_fold_subgr"/>
</dbReference>
<evidence type="ECO:0000256" key="3">
    <source>
        <dbReference type="ARBA" id="ARBA00012296"/>
    </source>
</evidence>
<dbReference type="PIRSF" id="PIRSF015950">
    <property type="entry name" value="Mev_P_decrbx"/>
    <property type="match status" value="1"/>
</dbReference>
<evidence type="ECO:0000256" key="15">
    <source>
        <dbReference type="PIRNR" id="PIRNR015950"/>
    </source>
</evidence>
<keyword evidence="12 16" id="KW-0753">Steroid metabolism</keyword>
<evidence type="ECO:0000256" key="7">
    <source>
        <dbReference type="ARBA" id="ARBA00022840"/>
    </source>
</evidence>
<dbReference type="InterPro" id="IPR029765">
    <property type="entry name" value="Mev_diP_decarb"/>
</dbReference>
<comment type="similarity">
    <text evidence="2 15 16">Belongs to the diphosphomevalonate decarboxylase family.</text>
</comment>
<dbReference type="NCBIfam" id="TIGR01240">
    <property type="entry name" value="mevDPdecarb"/>
    <property type="match status" value="1"/>
</dbReference>
<dbReference type="EC" id="4.1.1.33" evidence="3 15"/>
<dbReference type="Gene3D" id="3.30.230.10">
    <property type="match status" value="1"/>
</dbReference>
<keyword evidence="5 16" id="KW-0444">Lipid biosynthesis</keyword>
<evidence type="ECO:0000259" key="18">
    <source>
        <dbReference type="Pfam" id="PF22700"/>
    </source>
</evidence>
<keyword evidence="16" id="KW-0152">Cholesterol biosynthesis</keyword>